<dbReference type="PANTHER" id="PTHR11941:SF169">
    <property type="entry name" value="(7AS)-7A-METHYL-1,5-DIOXO-2,3,5,6,7,7A-HEXAHYDRO-1H-INDENE-CARBOXYL-COA HYDROLASE"/>
    <property type="match status" value="1"/>
</dbReference>
<dbReference type="GO" id="GO:0016829">
    <property type="term" value="F:lyase activity"/>
    <property type="evidence" value="ECO:0007669"/>
    <property type="project" value="UniProtKB-KW"/>
</dbReference>
<accession>A0A4R5Q8N5</accession>
<dbReference type="PANTHER" id="PTHR11941">
    <property type="entry name" value="ENOYL-COA HYDRATASE-RELATED"/>
    <property type="match status" value="1"/>
</dbReference>
<dbReference type="RefSeq" id="WP_133291876.1">
    <property type="nucleotide sequence ID" value="NZ_SMSJ01000071.1"/>
</dbReference>
<dbReference type="GO" id="GO:0006635">
    <property type="term" value="P:fatty acid beta-oxidation"/>
    <property type="evidence" value="ECO:0007669"/>
    <property type="project" value="TreeGrafter"/>
</dbReference>
<name>A0A4R5Q8N5_9PROT</name>
<dbReference type="OrthoDB" id="7271016at2"/>
<dbReference type="EMBL" id="SMSJ01000071">
    <property type="protein sequence ID" value="TDH59312.1"/>
    <property type="molecule type" value="Genomic_DNA"/>
</dbReference>
<dbReference type="SUPFAM" id="SSF52096">
    <property type="entry name" value="ClpP/crotonase"/>
    <property type="match status" value="1"/>
</dbReference>
<dbReference type="AlphaFoldDB" id="A0A4R5Q8N5"/>
<keyword evidence="1" id="KW-0443">Lipid metabolism</keyword>
<gene>
    <name evidence="3" type="ORF">E2C06_27985</name>
</gene>
<evidence type="ECO:0000313" key="3">
    <source>
        <dbReference type="EMBL" id="TDH59312.1"/>
    </source>
</evidence>
<organism evidence="3 4">
    <name type="scientific">Dankookia rubra</name>
    <dbReference type="NCBI Taxonomy" id="1442381"/>
    <lineage>
        <taxon>Bacteria</taxon>
        <taxon>Pseudomonadati</taxon>
        <taxon>Pseudomonadota</taxon>
        <taxon>Alphaproteobacteria</taxon>
        <taxon>Acetobacterales</taxon>
        <taxon>Roseomonadaceae</taxon>
        <taxon>Dankookia</taxon>
    </lineage>
</organism>
<proteinExistence type="predicted"/>
<dbReference type="CDD" id="cd06558">
    <property type="entry name" value="crotonase-like"/>
    <property type="match status" value="1"/>
</dbReference>
<reference evidence="3 4" key="1">
    <citation type="journal article" date="2016" name="J. Microbiol.">
        <title>Dankookia rubra gen. nov., sp. nov., an alphaproteobacterium isolated from sediment of a shallow stream.</title>
        <authorList>
            <person name="Kim W.H."/>
            <person name="Kim D.H."/>
            <person name="Kang K."/>
            <person name="Ahn T.Y."/>
        </authorList>
    </citation>
    <scope>NUCLEOTIDE SEQUENCE [LARGE SCALE GENOMIC DNA]</scope>
    <source>
        <strain evidence="3 4">JCM30602</strain>
    </source>
</reference>
<protein>
    <submittedName>
        <fullName evidence="3">Enoyl-CoA hydratase/isomerase family protein</fullName>
    </submittedName>
</protein>
<comment type="caution">
    <text evidence="3">The sequence shown here is derived from an EMBL/GenBank/DDBJ whole genome shotgun (WGS) entry which is preliminary data.</text>
</comment>
<evidence type="ECO:0000256" key="2">
    <source>
        <dbReference type="ARBA" id="ARBA00023239"/>
    </source>
</evidence>
<sequence>MTLVLASRAEGVATLSLNRPDRGNALGPELVEALEEAFDRAVGHGARLVVLRGEGRHFCTGFDLTDLEALSDGDLLLRAVRIEQLLQRIHAAPVTTLAVATGRTFGAGADLFAACDRRVATPGASFAFPGPAFGLVFGTARLAAMVGRDRAREILLAGREVTAEAAAMAGLATAVLGEEAIPAEIARAAAAAARLDPETVAALHRRTGPAAGRAEEDADLAALVRSAARPGLRQRILDYRAQVAARRRG</sequence>
<dbReference type="InterPro" id="IPR029045">
    <property type="entry name" value="ClpP/crotonase-like_dom_sf"/>
</dbReference>
<dbReference type="GO" id="GO:0016853">
    <property type="term" value="F:isomerase activity"/>
    <property type="evidence" value="ECO:0007669"/>
    <property type="project" value="UniProtKB-KW"/>
</dbReference>
<dbReference type="Proteomes" id="UP000295096">
    <property type="component" value="Unassembled WGS sequence"/>
</dbReference>
<keyword evidence="2" id="KW-0456">Lyase</keyword>
<evidence type="ECO:0000313" key="4">
    <source>
        <dbReference type="Proteomes" id="UP000295096"/>
    </source>
</evidence>
<dbReference type="InterPro" id="IPR001753">
    <property type="entry name" value="Enoyl-CoA_hydra/iso"/>
</dbReference>
<dbReference type="Pfam" id="PF00378">
    <property type="entry name" value="ECH_1"/>
    <property type="match status" value="1"/>
</dbReference>
<keyword evidence="4" id="KW-1185">Reference proteome</keyword>
<keyword evidence="3" id="KW-0413">Isomerase</keyword>
<dbReference type="Gene3D" id="3.90.226.10">
    <property type="entry name" value="2-enoyl-CoA Hydratase, Chain A, domain 1"/>
    <property type="match status" value="1"/>
</dbReference>
<evidence type="ECO:0000256" key="1">
    <source>
        <dbReference type="ARBA" id="ARBA00023098"/>
    </source>
</evidence>